<evidence type="ECO:0000313" key="2">
    <source>
        <dbReference type="Proteomes" id="UP001243375"/>
    </source>
</evidence>
<name>A0ACC2X4V9_9TREE</name>
<evidence type="ECO:0000313" key="1">
    <source>
        <dbReference type="EMBL" id="KAJ9118625.1"/>
    </source>
</evidence>
<gene>
    <name evidence="1" type="ORF">QFC22_003845</name>
</gene>
<dbReference type="Proteomes" id="UP001243375">
    <property type="component" value="Unassembled WGS sequence"/>
</dbReference>
<keyword evidence="2" id="KW-1185">Reference proteome</keyword>
<accession>A0ACC2X4V9</accession>
<dbReference type="EMBL" id="JASBWU010000010">
    <property type="protein sequence ID" value="KAJ9118625.1"/>
    <property type="molecule type" value="Genomic_DNA"/>
</dbReference>
<comment type="caution">
    <text evidence="1">The sequence shown here is derived from an EMBL/GenBank/DDBJ whole genome shotgun (WGS) entry which is preliminary data.</text>
</comment>
<sequence>MDFFSTDSDKFAASSTKTVTTTRTTVSVRREERLSQAKKPRRDAPPPPHPQAHVQRINVLKRERKSTPVQVRTASRTSTPALSAKQIPVNSPRKRQRRSLSTSSSSSASSPPSESEDARRRSASSLHFSGTESPSHTSQQPLTEASPITRQVFRPSLIHSEASANAPATDARWRGFIPSTSIVSEHLPKYRPYFPQDAFAIVDNRPPEVELCYPAAGCSEKFALIVPRTLNEYNPMEDLKSAIEAIILGTSLFVLVLIIAILTLHSLSQPTVYIPPSYAQVFGRDELVAHKRLLNSSSSVNSAPTSHPPSPHGSASPFPSGTGHFPLSPGPGTPAGVTTPTPGSSTTITTSGIKPGESIWRALQRGYNRALGPLFVSAVEKFNTTLVEIRSEIAAHLATALPTSSREHAGTGVPSVPGLNMQLWQILCELVAAQCYQRVVGPQIGSVHDYEPFSDNVYGELEPMFVSKILRENPLGPKNVFVDLGSGVGNALVNVALQTSAASYGTEVMPNPARLATLQIVEAKKRWAMWALRGTEECRAYQADFCKHEKTGKALRVADLVLVNNYAFTPALNDKLSLLFLDLKEGTKIISLKPFVSENFRLTERTATSPLAILKMKEKPYQGGCVSWTSEGGRYFEHTISRKAVQRFWQEQQNRSTRASRRR</sequence>
<reference evidence="1" key="1">
    <citation type="submission" date="2023-04" db="EMBL/GenBank/DDBJ databases">
        <title>Draft Genome sequencing of Naganishia species isolated from polar environments using Oxford Nanopore Technology.</title>
        <authorList>
            <person name="Leo P."/>
            <person name="Venkateswaran K."/>
        </authorList>
    </citation>
    <scope>NUCLEOTIDE SEQUENCE</scope>
    <source>
        <strain evidence="1">MNA-CCFEE 5425</strain>
    </source>
</reference>
<protein>
    <submittedName>
        <fullName evidence="1">Uncharacterized protein</fullName>
    </submittedName>
</protein>
<proteinExistence type="predicted"/>
<organism evidence="1 2">
    <name type="scientific">Naganishia vaughanmartiniae</name>
    <dbReference type="NCBI Taxonomy" id="1424756"/>
    <lineage>
        <taxon>Eukaryota</taxon>
        <taxon>Fungi</taxon>
        <taxon>Dikarya</taxon>
        <taxon>Basidiomycota</taxon>
        <taxon>Agaricomycotina</taxon>
        <taxon>Tremellomycetes</taxon>
        <taxon>Filobasidiales</taxon>
        <taxon>Filobasidiaceae</taxon>
        <taxon>Naganishia</taxon>
    </lineage>
</organism>